<gene>
    <name evidence="4" type="ORF">GCM10023196_042260</name>
</gene>
<dbReference type="PANTHER" id="PTHR43798">
    <property type="entry name" value="MONOACYLGLYCEROL LIPASE"/>
    <property type="match status" value="1"/>
</dbReference>
<dbReference type="Gene3D" id="3.40.50.1820">
    <property type="entry name" value="alpha/beta hydrolase"/>
    <property type="match status" value="1"/>
</dbReference>
<evidence type="ECO:0000313" key="5">
    <source>
        <dbReference type="Proteomes" id="UP001501442"/>
    </source>
</evidence>
<dbReference type="InterPro" id="IPR029058">
    <property type="entry name" value="AB_hydrolase_fold"/>
</dbReference>
<dbReference type="PRINTS" id="PR00793">
    <property type="entry name" value="PROAMNOPTASE"/>
</dbReference>
<dbReference type="GO" id="GO:0016787">
    <property type="term" value="F:hydrolase activity"/>
    <property type="evidence" value="ECO:0007669"/>
    <property type="project" value="UniProtKB-KW"/>
</dbReference>
<keyword evidence="2 4" id="KW-0378">Hydrolase</keyword>
<dbReference type="InterPro" id="IPR002410">
    <property type="entry name" value="Peptidase_S33"/>
</dbReference>
<reference evidence="5" key="1">
    <citation type="journal article" date="2019" name="Int. J. Syst. Evol. Microbiol.">
        <title>The Global Catalogue of Microorganisms (GCM) 10K type strain sequencing project: providing services to taxonomists for standard genome sequencing and annotation.</title>
        <authorList>
            <consortium name="The Broad Institute Genomics Platform"/>
            <consortium name="The Broad Institute Genome Sequencing Center for Infectious Disease"/>
            <person name="Wu L."/>
            <person name="Ma J."/>
        </authorList>
    </citation>
    <scope>NUCLEOTIDE SEQUENCE [LARGE SCALE GENOMIC DNA]</scope>
    <source>
        <strain evidence="5">JCM 17939</strain>
    </source>
</reference>
<dbReference type="SUPFAM" id="SSF53474">
    <property type="entry name" value="alpha/beta-Hydrolases"/>
    <property type="match status" value="1"/>
</dbReference>
<protein>
    <submittedName>
        <fullName evidence="4">Alpha/beta hydrolase</fullName>
    </submittedName>
</protein>
<evidence type="ECO:0000256" key="2">
    <source>
        <dbReference type="ARBA" id="ARBA00022801"/>
    </source>
</evidence>
<dbReference type="RefSeq" id="WP_345432632.1">
    <property type="nucleotide sequence ID" value="NZ_BAABHK010000005.1"/>
</dbReference>
<dbReference type="PANTHER" id="PTHR43798:SF27">
    <property type="entry name" value="HYDROLASE ALPHA_BETA HYDROLASE FOLD FAMILY"/>
    <property type="match status" value="1"/>
</dbReference>
<name>A0ABP8UEE9_9ACTN</name>
<sequence>MTHFTSYDGTTLAYRTIGEGPPLVCLAGGPGRAAEYLGDLGAPDRTLIMLDTRGTGASEMPRDLSTCRVDRLVRDVEALRGHLGLEHIDVFGHSAGGGVALLYAATHPDRLDHLVLANPSLHAIGLESDLGADKVIAARSAEPWYESALEAYRRVREAATFAEAARYRLAFEPLMYGRWDATAQAHAASDPAQRSLAVSENFYAGYRPDVETLHTALAAVGGPVLVLAGEVDLWPTAEAAEQAIGLFPRAELVVQPGSGHYPWLDDPGAFAAALDAFLG</sequence>
<dbReference type="Pfam" id="PF00561">
    <property type="entry name" value="Abhydrolase_1"/>
    <property type="match status" value="1"/>
</dbReference>
<organism evidence="4 5">
    <name type="scientific">Actinoallomurus vinaceus</name>
    <dbReference type="NCBI Taxonomy" id="1080074"/>
    <lineage>
        <taxon>Bacteria</taxon>
        <taxon>Bacillati</taxon>
        <taxon>Actinomycetota</taxon>
        <taxon>Actinomycetes</taxon>
        <taxon>Streptosporangiales</taxon>
        <taxon>Thermomonosporaceae</taxon>
        <taxon>Actinoallomurus</taxon>
    </lineage>
</organism>
<dbReference type="Proteomes" id="UP001501442">
    <property type="component" value="Unassembled WGS sequence"/>
</dbReference>
<proteinExistence type="inferred from homology"/>
<keyword evidence="5" id="KW-1185">Reference proteome</keyword>
<evidence type="ECO:0000259" key="3">
    <source>
        <dbReference type="Pfam" id="PF00561"/>
    </source>
</evidence>
<dbReference type="EMBL" id="BAABHK010000005">
    <property type="protein sequence ID" value="GAA4627943.1"/>
    <property type="molecule type" value="Genomic_DNA"/>
</dbReference>
<evidence type="ECO:0000256" key="1">
    <source>
        <dbReference type="ARBA" id="ARBA00010088"/>
    </source>
</evidence>
<comment type="similarity">
    <text evidence="1">Belongs to the peptidase S33 family.</text>
</comment>
<dbReference type="InterPro" id="IPR000073">
    <property type="entry name" value="AB_hydrolase_1"/>
</dbReference>
<accession>A0ABP8UEE9</accession>
<dbReference type="InterPro" id="IPR050266">
    <property type="entry name" value="AB_hydrolase_sf"/>
</dbReference>
<evidence type="ECO:0000313" key="4">
    <source>
        <dbReference type="EMBL" id="GAA4627943.1"/>
    </source>
</evidence>
<dbReference type="PRINTS" id="PR00111">
    <property type="entry name" value="ABHYDROLASE"/>
</dbReference>
<comment type="caution">
    <text evidence="4">The sequence shown here is derived from an EMBL/GenBank/DDBJ whole genome shotgun (WGS) entry which is preliminary data.</text>
</comment>
<feature type="domain" description="AB hydrolase-1" evidence="3">
    <location>
        <begin position="21"/>
        <end position="267"/>
    </location>
</feature>